<dbReference type="Pfam" id="PF03469">
    <property type="entry name" value="XH"/>
    <property type="match status" value="1"/>
</dbReference>
<evidence type="ECO:0000313" key="3">
    <source>
        <dbReference type="Proteomes" id="UP000265520"/>
    </source>
</evidence>
<comment type="caution">
    <text evidence="2">The sequence shown here is derived from an EMBL/GenBank/DDBJ whole genome shotgun (WGS) entry which is preliminary data.</text>
</comment>
<dbReference type="EMBL" id="LXQA010130352">
    <property type="protein sequence ID" value="MCI22404.1"/>
    <property type="molecule type" value="Genomic_DNA"/>
</dbReference>
<reference evidence="2 3" key="1">
    <citation type="journal article" date="2018" name="Front. Plant Sci.">
        <title>Red Clover (Trifolium pratense) and Zigzag Clover (T. medium) - A Picture of Genomic Similarities and Differences.</title>
        <authorList>
            <person name="Dluhosova J."/>
            <person name="Istvanek J."/>
            <person name="Nedelnik J."/>
            <person name="Repkova J."/>
        </authorList>
    </citation>
    <scope>NUCLEOTIDE SEQUENCE [LARGE SCALE GENOMIC DNA]</scope>
    <source>
        <strain evidence="3">cv. 10/8</strain>
        <tissue evidence="2">Leaf</tissue>
    </source>
</reference>
<accession>A0A392QE10</accession>
<dbReference type="GO" id="GO:0080188">
    <property type="term" value="P:gene silencing by siRNA-directed DNA methylation"/>
    <property type="evidence" value="ECO:0007669"/>
    <property type="project" value="InterPro"/>
</dbReference>
<evidence type="ECO:0000313" key="2">
    <source>
        <dbReference type="EMBL" id="MCI22404.1"/>
    </source>
</evidence>
<organism evidence="2 3">
    <name type="scientific">Trifolium medium</name>
    <dbReference type="NCBI Taxonomy" id="97028"/>
    <lineage>
        <taxon>Eukaryota</taxon>
        <taxon>Viridiplantae</taxon>
        <taxon>Streptophyta</taxon>
        <taxon>Embryophyta</taxon>
        <taxon>Tracheophyta</taxon>
        <taxon>Spermatophyta</taxon>
        <taxon>Magnoliopsida</taxon>
        <taxon>eudicotyledons</taxon>
        <taxon>Gunneridae</taxon>
        <taxon>Pentapetalae</taxon>
        <taxon>rosids</taxon>
        <taxon>fabids</taxon>
        <taxon>Fabales</taxon>
        <taxon>Fabaceae</taxon>
        <taxon>Papilionoideae</taxon>
        <taxon>50 kb inversion clade</taxon>
        <taxon>NPAAA clade</taxon>
        <taxon>Hologalegina</taxon>
        <taxon>IRL clade</taxon>
        <taxon>Trifolieae</taxon>
        <taxon>Trifolium</taxon>
    </lineage>
</organism>
<sequence length="119" mass="13777">MMKRYNADEAEAQNRAAKLCSSWEDNIKDPNWHPFKIIFVDGHEKLVIDEDDKKLKGLKKGFGKAAYNAVVVALRETNEYNPSGGYPTSELWNYKEKRRATLQEGIQFLANNQSNKRKR</sequence>
<dbReference type="PANTHER" id="PTHR21596:SF77">
    <property type="entry name" value="XH_XS DOMAIN PROTEIN"/>
    <property type="match status" value="1"/>
</dbReference>
<keyword evidence="3" id="KW-1185">Reference proteome</keyword>
<feature type="non-terminal residue" evidence="2">
    <location>
        <position position="119"/>
    </location>
</feature>
<protein>
    <submittedName>
        <fullName evidence="2">XH/XS domain protein</fullName>
    </submittedName>
</protein>
<proteinExistence type="predicted"/>
<dbReference type="InterPro" id="IPR005379">
    <property type="entry name" value="FDM1-5/IDN2_XH"/>
</dbReference>
<dbReference type="PANTHER" id="PTHR21596">
    <property type="entry name" value="RIBONUCLEASE P SUBUNIT P38"/>
    <property type="match status" value="1"/>
</dbReference>
<dbReference type="Proteomes" id="UP000265520">
    <property type="component" value="Unassembled WGS sequence"/>
</dbReference>
<dbReference type="InterPro" id="IPR045177">
    <property type="entry name" value="FDM1-5/IDN2"/>
</dbReference>
<name>A0A392QE10_9FABA</name>
<evidence type="ECO:0000259" key="1">
    <source>
        <dbReference type="Pfam" id="PF03469"/>
    </source>
</evidence>
<dbReference type="AlphaFoldDB" id="A0A392QE10"/>
<feature type="domain" description="Factor of DNA methylation 1-5/IDN2" evidence="1">
    <location>
        <begin position="3"/>
        <end position="118"/>
    </location>
</feature>